<gene>
    <name evidence="2" type="ORF">N7498_001454</name>
</gene>
<dbReference type="GeneID" id="83175817"/>
<dbReference type="AlphaFoldDB" id="A0A9W9NG50"/>
<sequence>MADKKPAVLIIGGLGFIGRHLALYIHENNLASDVRLVDKVLPQLAWLAPEFQEACSKEKFVQADASREQHLPRIFDRANGEQFDYVINCGGETRHSQPDDVYEARSCGLSITLGKEVAKRGIPAYIECSTAHVYKSGSSPRKENDKLQPWHKLAKWKLKAADELHTIPDLQYCALRLPHVYGEYNPGYFAMGICLARVHLELKQDLELLYTKEVKVNTLHVKDAASALWTAAEWRAGRGKLEKGDTYVSDMAIDPKMHIAFNVVDHNDTRQEHVAKALSEVFGLKVTFTGTLVSQLAKMNLDDVVDDMNEVSLQTWAELVEKSNIERPGPIGPFVELDVLKDQDMSIDGSLFERTTGWKPKYEHLNADSIREMVESYKRMGWWP</sequence>
<reference evidence="2" key="1">
    <citation type="submission" date="2022-12" db="EMBL/GenBank/DDBJ databases">
        <authorList>
            <person name="Petersen C."/>
        </authorList>
    </citation>
    <scope>NUCLEOTIDE SEQUENCE</scope>
    <source>
        <strain evidence="2">IBT 15544</strain>
    </source>
</reference>
<comment type="caution">
    <text evidence="2">The sequence shown here is derived from an EMBL/GenBank/DDBJ whole genome shotgun (WGS) entry which is preliminary data.</text>
</comment>
<evidence type="ECO:0000259" key="1">
    <source>
        <dbReference type="Pfam" id="PF01370"/>
    </source>
</evidence>
<dbReference type="EMBL" id="JAPQKR010000004">
    <property type="protein sequence ID" value="KAJ5219355.1"/>
    <property type="molecule type" value="Genomic_DNA"/>
</dbReference>
<dbReference type="InterPro" id="IPR001509">
    <property type="entry name" value="Epimerase_deHydtase"/>
</dbReference>
<feature type="domain" description="NAD-dependent epimerase/dehydratase" evidence="1">
    <location>
        <begin position="8"/>
        <end position="234"/>
    </location>
</feature>
<dbReference type="InterPro" id="IPR036291">
    <property type="entry name" value="NAD(P)-bd_dom_sf"/>
</dbReference>
<dbReference type="OrthoDB" id="16464at2759"/>
<accession>A0A9W9NG50</accession>
<dbReference type="SUPFAM" id="SSF51735">
    <property type="entry name" value="NAD(P)-binding Rossmann-fold domains"/>
    <property type="match status" value="1"/>
</dbReference>
<name>A0A9W9NG50_9EURO</name>
<keyword evidence="3" id="KW-1185">Reference proteome</keyword>
<dbReference type="PANTHER" id="PTHR43245:SF11">
    <property type="entry name" value="LD23561P"/>
    <property type="match status" value="1"/>
</dbReference>
<dbReference type="Gene3D" id="3.40.50.720">
    <property type="entry name" value="NAD(P)-binding Rossmann-like Domain"/>
    <property type="match status" value="1"/>
</dbReference>
<dbReference type="Proteomes" id="UP001150904">
    <property type="component" value="Unassembled WGS sequence"/>
</dbReference>
<dbReference type="PANTHER" id="PTHR43245">
    <property type="entry name" value="BIFUNCTIONAL POLYMYXIN RESISTANCE PROTEIN ARNA"/>
    <property type="match status" value="1"/>
</dbReference>
<dbReference type="Pfam" id="PF01370">
    <property type="entry name" value="Epimerase"/>
    <property type="match status" value="1"/>
</dbReference>
<evidence type="ECO:0000313" key="2">
    <source>
        <dbReference type="EMBL" id="KAJ5219355.1"/>
    </source>
</evidence>
<dbReference type="InterPro" id="IPR050177">
    <property type="entry name" value="Lipid_A_modif_metabolic_enz"/>
</dbReference>
<dbReference type="RefSeq" id="XP_058313928.1">
    <property type="nucleotide sequence ID" value="XM_058448517.1"/>
</dbReference>
<proteinExistence type="predicted"/>
<organism evidence="2 3">
    <name type="scientific">Penicillium cinerascens</name>
    <dbReference type="NCBI Taxonomy" id="70096"/>
    <lineage>
        <taxon>Eukaryota</taxon>
        <taxon>Fungi</taxon>
        <taxon>Dikarya</taxon>
        <taxon>Ascomycota</taxon>
        <taxon>Pezizomycotina</taxon>
        <taxon>Eurotiomycetes</taxon>
        <taxon>Eurotiomycetidae</taxon>
        <taxon>Eurotiales</taxon>
        <taxon>Aspergillaceae</taxon>
        <taxon>Penicillium</taxon>
    </lineage>
</organism>
<protein>
    <recommendedName>
        <fullName evidence="1">NAD-dependent epimerase/dehydratase domain-containing protein</fullName>
    </recommendedName>
</protein>
<evidence type="ECO:0000313" key="3">
    <source>
        <dbReference type="Proteomes" id="UP001150904"/>
    </source>
</evidence>
<reference evidence="2" key="2">
    <citation type="journal article" date="2023" name="IMA Fungus">
        <title>Comparative genomic study of the Penicillium genus elucidates a diverse pangenome and 15 lateral gene transfer events.</title>
        <authorList>
            <person name="Petersen C."/>
            <person name="Sorensen T."/>
            <person name="Nielsen M.R."/>
            <person name="Sondergaard T.E."/>
            <person name="Sorensen J.L."/>
            <person name="Fitzpatrick D.A."/>
            <person name="Frisvad J.C."/>
            <person name="Nielsen K.L."/>
        </authorList>
    </citation>
    <scope>NUCLEOTIDE SEQUENCE</scope>
    <source>
        <strain evidence="2">IBT 15544</strain>
    </source>
</reference>